<keyword evidence="2" id="KW-0238">DNA-binding</keyword>
<evidence type="ECO:0000256" key="3">
    <source>
        <dbReference type="ARBA" id="ARBA00023163"/>
    </source>
</evidence>
<dbReference type="Gene3D" id="1.10.10.10">
    <property type="entry name" value="Winged helix-like DNA-binding domain superfamily/Winged helix DNA-binding domain"/>
    <property type="match status" value="1"/>
</dbReference>
<protein>
    <submittedName>
        <fullName evidence="5">Metalloregulator ArsR/SmtB family transcription factor</fullName>
    </submittedName>
</protein>
<dbReference type="PROSITE" id="PS50987">
    <property type="entry name" value="HTH_ARSR_2"/>
    <property type="match status" value="1"/>
</dbReference>
<keyword evidence="6" id="KW-1185">Reference proteome</keyword>
<reference evidence="5" key="1">
    <citation type="submission" date="2022-05" db="EMBL/GenBank/DDBJ databases">
        <title>Schlegelella sp. nov., isolated from mangrove soil.</title>
        <authorList>
            <person name="Liu Y."/>
            <person name="Ge X."/>
            <person name="Liu W."/>
        </authorList>
    </citation>
    <scope>NUCLEOTIDE SEQUENCE</scope>
    <source>
        <strain evidence="5">S2-27</strain>
    </source>
</reference>
<comment type="caution">
    <text evidence="5">The sequence shown here is derived from an EMBL/GenBank/DDBJ whole genome shotgun (WGS) entry which is preliminary data.</text>
</comment>
<dbReference type="PRINTS" id="PR00778">
    <property type="entry name" value="HTHARSR"/>
</dbReference>
<dbReference type="InterPro" id="IPR051011">
    <property type="entry name" value="Metal_resp_trans_reg"/>
</dbReference>
<dbReference type="NCBIfam" id="NF033788">
    <property type="entry name" value="HTH_metalloreg"/>
    <property type="match status" value="1"/>
</dbReference>
<name>A0ABT0YQR5_9BURK</name>
<evidence type="ECO:0000313" key="6">
    <source>
        <dbReference type="Proteomes" id="UP001165541"/>
    </source>
</evidence>
<evidence type="ECO:0000259" key="4">
    <source>
        <dbReference type="PROSITE" id="PS50987"/>
    </source>
</evidence>
<evidence type="ECO:0000313" key="5">
    <source>
        <dbReference type="EMBL" id="MCM5680983.1"/>
    </source>
</evidence>
<dbReference type="SUPFAM" id="SSF46785">
    <property type="entry name" value="Winged helix' DNA-binding domain"/>
    <property type="match status" value="1"/>
</dbReference>
<dbReference type="InterPro" id="IPR001845">
    <property type="entry name" value="HTH_ArsR_DNA-bd_dom"/>
</dbReference>
<dbReference type="InterPro" id="IPR011991">
    <property type="entry name" value="ArsR-like_HTH"/>
</dbReference>
<evidence type="ECO:0000256" key="1">
    <source>
        <dbReference type="ARBA" id="ARBA00023015"/>
    </source>
</evidence>
<organism evidence="5 6">
    <name type="scientific">Caldimonas mangrovi</name>
    <dbReference type="NCBI Taxonomy" id="2944811"/>
    <lineage>
        <taxon>Bacteria</taxon>
        <taxon>Pseudomonadati</taxon>
        <taxon>Pseudomonadota</taxon>
        <taxon>Betaproteobacteria</taxon>
        <taxon>Burkholderiales</taxon>
        <taxon>Sphaerotilaceae</taxon>
        <taxon>Caldimonas</taxon>
    </lineage>
</organism>
<dbReference type="Proteomes" id="UP001165541">
    <property type="component" value="Unassembled WGS sequence"/>
</dbReference>
<dbReference type="RefSeq" id="WP_251779433.1">
    <property type="nucleotide sequence ID" value="NZ_JAMKFE010000009.1"/>
</dbReference>
<dbReference type="CDD" id="cd00090">
    <property type="entry name" value="HTH_ARSR"/>
    <property type="match status" value="1"/>
</dbReference>
<feature type="domain" description="HTH arsR-type" evidence="4">
    <location>
        <begin position="12"/>
        <end position="106"/>
    </location>
</feature>
<evidence type="ECO:0000256" key="2">
    <source>
        <dbReference type="ARBA" id="ARBA00023125"/>
    </source>
</evidence>
<keyword evidence="3" id="KW-0804">Transcription</keyword>
<dbReference type="PANTHER" id="PTHR43132:SF2">
    <property type="entry name" value="ARSENICAL RESISTANCE OPERON REPRESSOR ARSR-RELATED"/>
    <property type="match status" value="1"/>
</dbReference>
<dbReference type="InterPro" id="IPR036388">
    <property type="entry name" value="WH-like_DNA-bd_sf"/>
</dbReference>
<sequence>MSAVPPSLQEPQAARVFELAAELFGVLSTPLRLRVLSALCNEEKTVSQLLAEIDTTQPNLSQHLTVLYRAGILARRKEGAQVYYRVQSEKAAALCRSVCTQVAIELDDRAQLPLQERLVGRVA</sequence>
<accession>A0ABT0YQR5</accession>
<proteinExistence type="predicted"/>
<dbReference type="SMART" id="SM00418">
    <property type="entry name" value="HTH_ARSR"/>
    <property type="match status" value="1"/>
</dbReference>
<dbReference type="Pfam" id="PF01022">
    <property type="entry name" value="HTH_5"/>
    <property type="match status" value="1"/>
</dbReference>
<dbReference type="InterPro" id="IPR036390">
    <property type="entry name" value="WH_DNA-bd_sf"/>
</dbReference>
<gene>
    <name evidence="5" type="ORF">M8A51_15770</name>
</gene>
<dbReference type="PANTHER" id="PTHR43132">
    <property type="entry name" value="ARSENICAL RESISTANCE OPERON REPRESSOR ARSR-RELATED"/>
    <property type="match status" value="1"/>
</dbReference>
<keyword evidence="1" id="KW-0805">Transcription regulation</keyword>
<dbReference type="EMBL" id="JAMKFE010000009">
    <property type="protein sequence ID" value="MCM5680983.1"/>
    <property type="molecule type" value="Genomic_DNA"/>
</dbReference>